<dbReference type="SMART" id="SM00487">
    <property type="entry name" value="DEXDc"/>
    <property type="match status" value="1"/>
</dbReference>
<evidence type="ECO:0000256" key="9">
    <source>
        <dbReference type="ARBA" id="ARBA00022763"/>
    </source>
</evidence>
<evidence type="ECO:0000313" key="25">
    <source>
        <dbReference type="Ensembl" id="ENSUAMP00000003209.1"/>
    </source>
</evidence>
<dbReference type="Pfam" id="PF00270">
    <property type="entry name" value="DEAD"/>
    <property type="match status" value="1"/>
</dbReference>
<evidence type="ECO:0000256" key="15">
    <source>
        <dbReference type="ARBA" id="ARBA00023204"/>
    </source>
</evidence>
<accession>A0A452QEE3</accession>
<evidence type="ECO:0000256" key="6">
    <source>
        <dbReference type="ARBA" id="ARBA00022705"/>
    </source>
</evidence>
<dbReference type="PROSITE" id="PS00690">
    <property type="entry name" value="DEAH_ATP_HELICASE"/>
    <property type="match status" value="1"/>
</dbReference>
<name>A0A452QEE3_URSAM</name>
<evidence type="ECO:0000256" key="10">
    <source>
        <dbReference type="ARBA" id="ARBA00022801"/>
    </source>
</evidence>
<feature type="domain" description="Helicase C-terminal" evidence="24">
    <location>
        <begin position="251"/>
        <end position="414"/>
    </location>
</feature>
<reference evidence="25" key="3">
    <citation type="submission" date="2025-09" db="UniProtKB">
        <authorList>
            <consortium name="Ensembl"/>
        </authorList>
    </citation>
    <scope>IDENTIFICATION</scope>
</reference>
<dbReference type="Pfam" id="PF06959">
    <property type="entry name" value="RecQ5"/>
    <property type="match status" value="1"/>
</dbReference>
<dbReference type="PROSITE" id="PS51194">
    <property type="entry name" value="HELICASE_CTER"/>
    <property type="match status" value="1"/>
</dbReference>
<dbReference type="InterPro" id="IPR011545">
    <property type="entry name" value="DEAD/DEAH_box_helicase_dom"/>
</dbReference>
<dbReference type="SMART" id="SM00490">
    <property type="entry name" value="HELICc"/>
    <property type="match status" value="1"/>
</dbReference>
<comment type="cofactor">
    <cofactor evidence="1">
        <name>Zn(2+)</name>
        <dbReference type="ChEBI" id="CHEBI:29105"/>
    </cofactor>
</comment>
<keyword evidence="4" id="KW-0597">Phosphoprotein</keyword>
<dbReference type="GO" id="GO:0006260">
    <property type="term" value="P:DNA replication"/>
    <property type="evidence" value="ECO:0007669"/>
    <property type="project" value="UniProtKB-KW"/>
</dbReference>
<dbReference type="InterPro" id="IPR010716">
    <property type="entry name" value="RECQ5"/>
</dbReference>
<evidence type="ECO:0000256" key="1">
    <source>
        <dbReference type="ARBA" id="ARBA00001947"/>
    </source>
</evidence>
<feature type="region of interest" description="Disordered" evidence="22">
    <location>
        <begin position="779"/>
        <end position="810"/>
    </location>
</feature>
<feature type="region of interest" description="Disordered" evidence="22">
    <location>
        <begin position="705"/>
        <end position="755"/>
    </location>
</feature>
<reference evidence="26" key="1">
    <citation type="submission" date="2016-06" db="EMBL/GenBank/DDBJ databases">
        <title>De novo assembly and RNA-Seq shows season-dependent expression and editing in black bear kidneys.</title>
        <authorList>
            <person name="Korstanje R."/>
            <person name="Srivastava A."/>
            <person name="Sarsani V.K."/>
            <person name="Sheehan S.M."/>
            <person name="Seger R.L."/>
            <person name="Barter M.E."/>
            <person name="Lindqvist C."/>
            <person name="Brody L.C."/>
            <person name="Mullikin J.C."/>
        </authorList>
    </citation>
    <scope>NUCLEOTIDE SEQUENCE [LARGE SCALE GENOMIC DNA]</scope>
</reference>
<dbReference type="Gene3D" id="6.10.250.3140">
    <property type="match status" value="1"/>
</dbReference>
<comment type="subcellular location">
    <subcellularLocation>
        <location evidence="2">Nucleus</location>
        <location evidence="2">Nucleoplasm</location>
    </subcellularLocation>
</comment>
<dbReference type="InterPro" id="IPR013257">
    <property type="entry name" value="SRI"/>
</dbReference>
<dbReference type="GO" id="GO:0010605">
    <property type="term" value="P:negative regulation of macromolecule metabolic process"/>
    <property type="evidence" value="ECO:0007669"/>
    <property type="project" value="UniProtKB-ARBA"/>
</dbReference>
<dbReference type="Pfam" id="PF08236">
    <property type="entry name" value="SRI"/>
    <property type="match status" value="1"/>
</dbReference>
<keyword evidence="15" id="KW-0234">DNA repair</keyword>
<evidence type="ECO:0000256" key="8">
    <source>
        <dbReference type="ARBA" id="ARBA00022741"/>
    </source>
</evidence>
<evidence type="ECO:0000256" key="19">
    <source>
        <dbReference type="ARBA" id="ARBA00034617"/>
    </source>
</evidence>
<keyword evidence="13 21" id="KW-0067">ATP-binding</keyword>
<evidence type="ECO:0000256" key="5">
    <source>
        <dbReference type="ARBA" id="ARBA00022618"/>
    </source>
</evidence>
<dbReference type="InterPro" id="IPR032284">
    <property type="entry name" value="RecQ_Zn-bd"/>
</dbReference>
<evidence type="ECO:0000256" key="18">
    <source>
        <dbReference type="ARBA" id="ARBA00023306"/>
    </source>
</evidence>
<proteinExistence type="inferred from homology"/>
<dbReference type="GO" id="GO:0016887">
    <property type="term" value="F:ATP hydrolysis activity"/>
    <property type="evidence" value="ECO:0007669"/>
    <property type="project" value="RHEA"/>
</dbReference>
<evidence type="ECO:0000256" key="17">
    <source>
        <dbReference type="ARBA" id="ARBA00023242"/>
    </source>
</evidence>
<dbReference type="GO" id="GO:0045934">
    <property type="term" value="P:negative regulation of nucleobase-containing compound metabolic process"/>
    <property type="evidence" value="ECO:0007669"/>
    <property type="project" value="UniProtKB-ARBA"/>
</dbReference>
<evidence type="ECO:0000256" key="12">
    <source>
        <dbReference type="ARBA" id="ARBA00022833"/>
    </source>
</evidence>
<gene>
    <name evidence="25" type="primary">RECQL5</name>
</gene>
<keyword evidence="17 21" id="KW-0539">Nucleus</keyword>
<dbReference type="SUPFAM" id="SSF52540">
    <property type="entry name" value="P-loop containing nucleoside triphosphate hydrolases"/>
    <property type="match status" value="1"/>
</dbReference>
<evidence type="ECO:0000256" key="21">
    <source>
        <dbReference type="RuleBase" id="RU364117"/>
    </source>
</evidence>
<dbReference type="GO" id="GO:0046872">
    <property type="term" value="F:metal ion binding"/>
    <property type="evidence" value="ECO:0007669"/>
    <property type="project" value="UniProtKB-KW"/>
</dbReference>
<dbReference type="Ensembl" id="ENSUAMT00000003658.1">
    <property type="protein sequence ID" value="ENSUAMP00000003209.1"/>
    <property type="gene ID" value="ENSUAMG00000002850.1"/>
</dbReference>
<dbReference type="PANTHER" id="PTHR13710">
    <property type="entry name" value="DNA HELICASE RECQ FAMILY MEMBER"/>
    <property type="match status" value="1"/>
</dbReference>
<keyword evidence="26" id="KW-1185">Reference proteome</keyword>
<dbReference type="CDD" id="cd18014">
    <property type="entry name" value="DEXHc_RecQ5"/>
    <property type="match status" value="1"/>
</dbReference>
<dbReference type="GO" id="GO:0006355">
    <property type="term" value="P:regulation of DNA-templated transcription"/>
    <property type="evidence" value="ECO:0007669"/>
    <property type="project" value="InterPro"/>
</dbReference>
<keyword evidence="11 21" id="KW-0347">Helicase</keyword>
<evidence type="ECO:0000259" key="24">
    <source>
        <dbReference type="PROSITE" id="PS51194"/>
    </source>
</evidence>
<keyword evidence="18" id="KW-0131">Cell cycle</keyword>
<evidence type="ECO:0000256" key="20">
    <source>
        <dbReference type="ARBA" id="ARBA00049360"/>
    </source>
</evidence>
<dbReference type="Proteomes" id="UP000291022">
    <property type="component" value="Unassembled WGS sequence"/>
</dbReference>
<keyword evidence="6" id="KW-0235">DNA replication</keyword>
<evidence type="ECO:0000313" key="26">
    <source>
        <dbReference type="Proteomes" id="UP000291022"/>
    </source>
</evidence>
<evidence type="ECO:0000256" key="22">
    <source>
        <dbReference type="SAM" id="MobiDB-lite"/>
    </source>
</evidence>
<dbReference type="NCBIfam" id="TIGR00614">
    <property type="entry name" value="recQ_fam"/>
    <property type="match status" value="1"/>
</dbReference>
<dbReference type="InterPro" id="IPR004589">
    <property type="entry name" value="DNA_helicase_ATP-dep_RecQ"/>
</dbReference>
<keyword evidence="8 21" id="KW-0547">Nucleotide-binding</keyword>
<dbReference type="Pfam" id="PF16124">
    <property type="entry name" value="RecQ_Zn_bind"/>
    <property type="match status" value="1"/>
</dbReference>
<dbReference type="CDD" id="cd18794">
    <property type="entry name" value="SF2_C_RecQ"/>
    <property type="match status" value="1"/>
</dbReference>
<dbReference type="FunFam" id="3.40.50.300:FF:000614">
    <property type="entry name" value="ATP-dependent DNA helicase"/>
    <property type="match status" value="1"/>
</dbReference>
<dbReference type="GO" id="GO:0009378">
    <property type="term" value="F:four-way junction helicase activity"/>
    <property type="evidence" value="ECO:0007669"/>
    <property type="project" value="TreeGrafter"/>
</dbReference>
<organism evidence="25 26">
    <name type="scientific">Ursus americanus</name>
    <name type="common">American black bear</name>
    <name type="synonym">Euarctos americanus</name>
    <dbReference type="NCBI Taxonomy" id="9643"/>
    <lineage>
        <taxon>Eukaryota</taxon>
        <taxon>Metazoa</taxon>
        <taxon>Chordata</taxon>
        <taxon>Craniata</taxon>
        <taxon>Vertebrata</taxon>
        <taxon>Euteleostomi</taxon>
        <taxon>Mammalia</taxon>
        <taxon>Eutheria</taxon>
        <taxon>Laurasiatheria</taxon>
        <taxon>Carnivora</taxon>
        <taxon>Caniformia</taxon>
        <taxon>Ursidae</taxon>
        <taxon>Ursus</taxon>
    </lineage>
</organism>
<evidence type="ECO:0000259" key="23">
    <source>
        <dbReference type="PROSITE" id="PS51192"/>
    </source>
</evidence>
<dbReference type="InterPro" id="IPR014001">
    <property type="entry name" value="Helicase_ATP-bd"/>
</dbReference>
<dbReference type="GO" id="GO:0005524">
    <property type="term" value="F:ATP binding"/>
    <property type="evidence" value="ECO:0007669"/>
    <property type="project" value="UniProtKB-KW"/>
</dbReference>
<feature type="compositionally biased region" description="Low complexity" evidence="22">
    <location>
        <begin position="744"/>
        <end position="755"/>
    </location>
</feature>
<dbReference type="InterPro" id="IPR001650">
    <property type="entry name" value="Helicase_C-like"/>
</dbReference>
<dbReference type="GO" id="GO:0005737">
    <property type="term" value="C:cytoplasm"/>
    <property type="evidence" value="ECO:0007669"/>
    <property type="project" value="TreeGrafter"/>
</dbReference>
<dbReference type="GO" id="GO:0005654">
    <property type="term" value="C:nucleoplasm"/>
    <property type="evidence" value="ECO:0007669"/>
    <property type="project" value="UniProtKB-SubCell"/>
</dbReference>
<dbReference type="GO" id="GO:0000724">
    <property type="term" value="P:double-strand break repair via homologous recombination"/>
    <property type="evidence" value="ECO:0007669"/>
    <property type="project" value="TreeGrafter"/>
</dbReference>
<keyword evidence="9" id="KW-0227">DNA damage</keyword>
<sequence>MLLKVKDQLPYYIMSTHPSFDPERRVRSTLKKVFGFDSFKTPLQESATMAVVRGDKDVFVCMPTGAGKSLCYQLPALLAKGITIVISPLIALIQDQVDHLLALKVRVSSLNSKLSAQEKKELLSDLEREKPQTKLLYITPEMAASASFQPTLNSLVSRHLLSYLVVDEAHCVSQWGHDFRPDYLRLGTLRSRLAHAPCVALTATATPQVQEDVFAALHLKQPVATFKTPCFRANLFYDVQFKELLSDPYGNLRDFCLKALGQKADKGLLSGCGIVYCRTREACEQLATELSHRGVSAKAYHAGLKASERTLVQNEWMEEKVPVIVATVSFGMGVDKANVRFVAHWNIAKSMAGYYQESGRAGRDGKPSWCRLYYSRNDRDQVSFLIRKEVAKLQEKRGNKASDKAAVLAFDALVTFCEGLGCRHAAIAKYFGDAPPACTKGCDHCRDPGALRKQLDALEHRSSWNKTCIGPSQGNGFDPELYEGGRRGYGGFSRYDEGSGGSGDEGRDEAHKREWNLFYQKQMSLRKGKDPKIEEFVPPDEDCPLKEASSRKIPRLTVKAREHCLGLLEEALSMNPRVPGVWVGIPAKAVELEHEMFRSAKAANLYKASVLKKVAEIHRASKDGQLYDVGSNTRSCSAQAQPLEPSEYDIRPASQVYSLKPKRVGAGFPRGSCSFQTAAELTEKTWAKEQAPQPVRGAEWEVPSQPLGLQGEDCSEPLPGPRGEAPGSNAYCGGSSPEKKVKSPSKGGAKARASKKQQLLAAAALKDSQNIARFCQRAKSPSPLTSAPGAEGAGPSCEGVRGPPAAPEKCAGEEDGALGCLARMLRHSLPERGEGPVIGSPRVTLHSVPAQENPENQAQKRPRLSANASILAEAKDSISASNQGTLNPTTQDSCLLPAPGISLKEAANVVVKCLTPFYKEGKFASKELFKAFARHLSHSLCLNYQEEAQNFIKQFFHGRARCESEADWHGLCDPQR</sequence>
<dbReference type="FunFam" id="3.40.50.300:FF:000444">
    <property type="entry name" value="ATP-dependent DNA helicase"/>
    <property type="match status" value="1"/>
</dbReference>
<keyword evidence="16" id="KW-0413">Isomerase</keyword>
<dbReference type="AlphaFoldDB" id="A0A452QEE3"/>
<keyword evidence="5" id="KW-0132">Cell division</keyword>
<feature type="domain" description="Helicase ATP-binding" evidence="23">
    <location>
        <begin position="49"/>
        <end position="223"/>
    </location>
</feature>
<dbReference type="PANTHER" id="PTHR13710:SF152">
    <property type="entry name" value="ATP-DEPENDENT DNA HELICASE Q5"/>
    <property type="match status" value="1"/>
</dbReference>
<keyword evidence="12" id="KW-0862">Zinc</keyword>
<dbReference type="GO" id="GO:0003677">
    <property type="term" value="F:DNA binding"/>
    <property type="evidence" value="ECO:0007669"/>
    <property type="project" value="UniProtKB-KW"/>
</dbReference>
<dbReference type="Gene3D" id="6.10.250.2460">
    <property type="match status" value="1"/>
</dbReference>
<keyword evidence="10 21" id="KW-0378">Hydrolase</keyword>
<dbReference type="GO" id="GO:0005694">
    <property type="term" value="C:chromosome"/>
    <property type="evidence" value="ECO:0007669"/>
    <property type="project" value="InterPro"/>
</dbReference>
<evidence type="ECO:0000256" key="3">
    <source>
        <dbReference type="ARBA" id="ARBA00005446"/>
    </source>
</evidence>
<dbReference type="GeneTree" id="ENSGT00940000157800"/>
<dbReference type="InterPro" id="IPR002464">
    <property type="entry name" value="DNA/RNA_helicase_DEAH_CS"/>
</dbReference>
<dbReference type="Gene3D" id="3.40.50.300">
    <property type="entry name" value="P-loop containing nucleotide triphosphate hydrolases"/>
    <property type="match status" value="2"/>
</dbReference>
<evidence type="ECO:0000256" key="11">
    <source>
        <dbReference type="ARBA" id="ARBA00022806"/>
    </source>
</evidence>
<evidence type="ECO:0000256" key="14">
    <source>
        <dbReference type="ARBA" id="ARBA00023125"/>
    </source>
</evidence>
<reference evidence="25" key="2">
    <citation type="submission" date="2025-08" db="UniProtKB">
        <authorList>
            <consortium name="Ensembl"/>
        </authorList>
    </citation>
    <scope>IDENTIFICATION</scope>
</reference>
<comment type="catalytic activity">
    <reaction evidence="19 21">
        <text>Couples ATP hydrolysis with the unwinding of duplex DNA by translocating in the 3'-5' direction.</text>
        <dbReference type="EC" id="5.6.2.4"/>
    </reaction>
</comment>
<dbReference type="GO" id="GO:0051301">
    <property type="term" value="P:cell division"/>
    <property type="evidence" value="ECO:0007669"/>
    <property type="project" value="UniProtKB-KW"/>
</dbReference>
<evidence type="ECO:0000256" key="13">
    <source>
        <dbReference type="ARBA" id="ARBA00022840"/>
    </source>
</evidence>
<evidence type="ECO:0000256" key="16">
    <source>
        <dbReference type="ARBA" id="ARBA00023235"/>
    </source>
</evidence>
<dbReference type="GO" id="GO:0043138">
    <property type="term" value="F:3'-5' DNA helicase activity"/>
    <property type="evidence" value="ECO:0007669"/>
    <property type="project" value="UniProtKB-EC"/>
</dbReference>
<evidence type="ECO:0000256" key="7">
    <source>
        <dbReference type="ARBA" id="ARBA00022723"/>
    </source>
</evidence>
<dbReference type="EC" id="5.6.2.4" evidence="21"/>
<comment type="similarity">
    <text evidence="3 21">Belongs to the helicase family. RecQ subfamily.</text>
</comment>
<keyword evidence="14" id="KW-0238">DNA-binding</keyword>
<protein>
    <recommendedName>
        <fullName evidence="21">ATP-dependent DNA helicase</fullName>
        <ecNumber evidence="21">5.6.2.4</ecNumber>
    </recommendedName>
</protein>
<evidence type="ECO:0000256" key="4">
    <source>
        <dbReference type="ARBA" id="ARBA00022553"/>
    </source>
</evidence>
<keyword evidence="7" id="KW-0479">Metal-binding</keyword>
<evidence type="ECO:0000256" key="2">
    <source>
        <dbReference type="ARBA" id="ARBA00004642"/>
    </source>
</evidence>
<dbReference type="Pfam" id="PF00271">
    <property type="entry name" value="Helicase_C"/>
    <property type="match status" value="1"/>
</dbReference>
<dbReference type="PROSITE" id="PS51192">
    <property type="entry name" value="HELICASE_ATP_BIND_1"/>
    <property type="match status" value="1"/>
</dbReference>
<comment type="catalytic activity">
    <reaction evidence="20 21">
        <text>ATP + H2O = ADP + phosphate + H(+)</text>
        <dbReference type="Rhea" id="RHEA:13065"/>
        <dbReference type="ChEBI" id="CHEBI:15377"/>
        <dbReference type="ChEBI" id="CHEBI:15378"/>
        <dbReference type="ChEBI" id="CHEBI:30616"/>
        <dbReference type="ChEBI" id="CHEBI:43474"/>
        <dbReference type="ChEBI" id="CHEBI:456216"/>
    </reaction>
</comment>
<dbReference type="InterPro" id="IPR027417">
    <property type="entry name" value="P-loop_NTPase"/>
</dbReference>